<accession>A0A7S0ARJ0</accession>
<name>A0A7S0ARJ0_9DINO</name>
<proteinExistence type="predicted"/>
<dbReference type="AlphaFoldDB" id="A0A7S0ARJ0"/>
<protein>
    <submittedName>
        <fullName evidence="1">Uncharacterized protein</fullName>
    </submittedName>
</protein>
<organism evidence="1">
    <name type="scientific">Pyrodinium bahamense</name>
    <dbReference type="NCBI Taxonomy" id="73915"/>
    <lineage>
        <taxon>Eukaryota</taxon>
        <taxon>Sar</taxon>
        <taxon>Alveolata</taxon>
        <taxon>Dinophyceae</taxon>
        <taxon>Gonyaulacales</taxon>
        <taxon>Pyrocystaceae</taxon>
        <taxon>Pyrodinium</taxon>
    </lineage>
</organism>
<sequence>MKLDCEGCEWHVGLPWLRTGLFGKIFAMRGEFHMFNRLVCEPRLAIYLERRMRPLPDFSAPHGGRCIPENLSHDEAVKVWRVLCSTPRYRLSGCEEYYPEVFEL</sequence>
<gene>
    <name evidence="1" type="ORF">PBAH0796_LOCUS20547</name>
</gene>
<dbReference type="EMBL" id="HBEG01033657">
    <property type="protein sequence ID" value="CAD8371807.1"/>
    <property type="molecule type" value="Transcribed_RNA"/>
</dbReference>
<evidence type="ECO:0000313" key="1">
    <source>
        <dbReference type="EMBL" id="CAD8371807.1"/>
    </source>
</evidence>
<reference evidence="1" key="1">
    <citation type="submission" date="2021-01" db="EMBL/GenBank/DDBJ databases">
        <authorList>
            <person name="Corre E."/>
            <person name="Pelletier E."/>
            <person name="Niang G."/>
            <person name="Scheremetjew M."/>
            <person name="Finn R."/>
            <person name="Kale V."/>
            <person name="Holt S."/>
            <person name="Cochrane G."/>
            <person name="Meng A."/>
            <person name="Brown T."/>
            <person name="Cohen L."/>
        </authorList>
    </citation>
    <scope>NUCLEOTIDE SEQUENCE</scope>
    <source>
        <strain evidence="1">Pbaha01</strain>
    </source>
</reference>